<evidence type="ECO:0000313" key="2">
    <source>
        <dbReference type="Proteomes" id="UP001155027"/>
    </source>
</evidence>
<dbReference type="AlphaFoldDB" id="A0A9X2PY90"/>
<name>A0A9X2PY90_9BACT</name>
<dbReference type="Pfam" id="PF13450">
    <property type="entry name" value="NAD_binding_8"/>
    <property type="match status" value="1"/>
</dbReference>
<protein>
    <submittedName>
        <fullName evidence="1">Flavin-dependent dehydrogenase</fullName>
    </submittedName>
</protein>
<dbReference type="PRINTS" id="PR00411">
    <property type="entry name" value="PNDRDTASEI"/>
</dbReference>
<dbReference type="InterPro" id="IPR036188">
    <property type="entry name" value="FAD/NAD-bd_sf"/>
</dbReference>
<reference evidence="1" key="1">
    <citation type="submission" date="2022-08" db="EMBL/GenBank/DDBJ databases">
        <title>Genomic Encyclopedia of Type Strains, Phase V (KMG-V): Genome sequencing to study the core and pangenomes of soil and plant-associated prokaryotes.</title>
        <authorList>
            <person name="Whitman W."/>
        </authorList>
    </citation>
    <scope>NUCLEOTIDE SEQUENCE</scope>
    <source>
        <strain evidence="1">0</strain>
    </source>
</reference>
<evidence type="ECO:0000313" key="1">
    <source>
        <dbReference type="EMBL" id="MCS3676298.1"/>
    </source>
</evidence>
<comment type="caution">
    <text evidence="1">The sequence shown here is derived from an EMBL/GenBank/DDBJ whole genome shotgun (WGS) entry which is preliminary data.</text>
</comment>
<dbReference type="Gene3D" id="3.50.50.60">
    <property type="entry name" value="FAD/NAD(P)-binding domain"/>
    <property type="match status" value="2"/>
</dbReference>
<sequence>MNRQEVHIVGAGPSGLAAALYLARAGLKPVVFEQAHDIGARFHGDFQGLENWSTGEDVTEMLAGLGIEQNFRCVPYNTGAVYGPSGQQTALTTERPLFYLVERGGGAASLDRGLKRQVEKAGAEFRFGVRMEEAQAEKVIVATGPRTPSAVARGIVFETSHPDGFYAFLGDHLAPQGYAYLLVHEGRATLATCLFEKFGRVQKHFERTLGTVLDAVGFDIHAPQSFGGYVDFGLRRPWTRNDRFYYVGERAGLQDALWGFGLRYALRSGMLAARAIAMGEDYGALVEEHLVGRLKASLSNRVLFNRLGNHGYGWALQRLSSADVVSLLHRHHQPSAAKNVLYDIGRRLHPTRRERACGRESCSCLWCDCGAADDHASSCGDVRTAGESLS</sequence>
<dbReference type="PRINTS" id="PR00368">
    <property type="entry name" value="FADPNR"/>
</dbReference>
<dbReference type="PANTHER" id="PTHR42685:SF18">
    <property type="entry name" value="DIGERANYLGERANYLGLYCEROPHOSPHOLIPID REDUCTASE"/>
    <property type="match status" value="1"/>
</dbReference>
<gene>
    <name evidence="1" type="ORF">GGP71_000194</name>
</gene>
<dbReference type="SUPFAM" id="SSF51905">
    <property type="entry name" value="FAD/NAD(P)-binding domain"/>
    <property type="match status" value="1"/>
</dbReference>
<proteinExistence type="predicted"/>
<dbReference type="RefSeq" id="WP_259079152.1">
    <property type="nucleotide sequence ID" value="NZ_JANUAU010000001.1"/>
</dbReference>
<organism evidence="1 2">
    <name type="scientific">Salinibacter ruber</name>
    <dbReference type="NCBI Taxonomy" id="146919"/>
    <lineage>
        <taxon>Bacteria</taxon>
        <taxon>Pseudomonadati</taxon>
        <taxon>Rhodothermota</taxon>
        <taxon>Rhodothermia</taxon>
        <taxon>Rhodothermales</taxon>
        <taxon>Salinibacteraceae</taxon>
        <taxon>Salinibacter</taxon>
    </lineage>
</organism>
<accession>A0A9X2PY90</accession>
<dbReference type="PANTHER" id="PTHR42685">
    <property type="entry name" value="GERANYLGERANYL DIPHOSPHATE REDUCTASE"/>
    <property type="match status" value="1"/>
</dbReference>
<dbReference type="InterPro" id="IPR050407">
    <property type="entry name" value="Geranylgeranyl_reductase"/>
</dbReference>
<dbReference type="Gene3D" id="3.30.9.10">
    <property type="entry name" value="D-Amino Acid Oxidase, subunit A, domain 2"/>
    <property type="match status" value="1"/>
</dbReference>
<dbReference type="Proteomes" id="UP001155027">
    <property type="component" value="Unassembled WGS sequence"/>
</dbReference>
<dbReference type="EMBL" id="JANUAU010000001">
    <property type="protein sequence ID" value="MCS3676298.1"/>
    <property type="molecule type" value="Genomic_DNA"/>
</dbReference>